<feature type="compositionally biased region" description="Basic and acidic residues" evidence="5">
    <location>
        <begin position="2008"/>
        <end position="2030"/>
    </location>
</feature>
<dbReference type="InterPro" id="IPR054722">
    <property type="entry name" value="PolX-like_BBD"/>
</dbReference>
<reference evidence="7" key="1">
    <citation type="journal article" date="2022" name="Int. J. Mol. Sci.">
        <title>Draft Genome of Tanacetum Coccineum: Genomic Comparison of Closely Related Tanacetum-Family Plants.</title>
        <authorList>
            <person name="Yamashiro T."/>
            <person name="Shiraishi A."/>
            <person name="Nakayama K."/>
            <person name="Satake H."/>
        </authorList>
    </citation>
    <scope>NUCLEOTIDE SEQUENCE</scope>
</reference>
<feature type="compositionally biased region" description="Polar residues" evidence="5">
    <location>
        <begin position="1707"/>
        <end position="1716"/>
    </location>
</feature>
<reference evidence="7" key="2">
    <citation type="submission" date="2022-01" db="EMBL/GenBank/DDBJ databases">
        <authorList>
            <person name="Yamashiro T."/>
            <person name="Shiraishi A."/>
            <person name="Satake H."/>
            <person name="Nakayama K."/>
        </authorList>
    </citation>
    <scope>NUCLEOTIDE SEQUENCE</scope>
</reference>
<feature type="domain" description="Integrase catalytic" evidence="6">
    <location>
        <begin position="144"/>
        <end position="312"/>
    </location>
</feature>
<evidence type="ECO:0000256" key="5">
    <source>
        <dbReference type="SAM" id="MobiDB-lite"/>
    </source>
</evidence>
<sequence>MAICLGVDLEPDEWIKDSGCSKHMTGNRKLFSTYKAYNGGNVIFGSNLRGNIIGKGQICDNKCRVTFSEHDSEITKDGRVIATIDENSTLWHRRLGHANMRLIQSLASKELVRNLPKLKFDQHFCDACKMGKQAHASHKAKNIVSTTRCLELLHMDLFGPSAVQSYGGNRYTLVIVDDYSRYTWTRFFKDKTEAFDQFEILSRKIQNQLGCSIVSIRIAHDREFDNEVQFGEFCNANGIIHNFSAPRTPQSNGVVERKNRTLQEMSRTMLNEQSLPQKFLCNIVHTSTYILNRILITVILGKTPYELLRGRKPTLDYFRVFGSKCFILNTKDYLTKFDLKSYEDVFLGYSENSKAYIILNKHTRKVKELLNVTFDETPPPSKTSPLVDDDLDEEEAIKVIEKKNLENDIVDETLEINEIVNIKESRNHPIENARLVAQGYNQQKGIDYDETYAPVARLESIRILLAYACALDFKLFQMDVKSAFLNGFINEEVYVAQPPGFIDFEKPDHVYKLKKALYGLKQAPKAWYDRLKAFILKHEYKIGMVNEHYLFTKKKSSNLIIVQIYVDDIIFSLTCQDMCDEFAKIMHDEFEMSMMGELNFFLGLQIKQMEDGIFFNQSKYIKEMLKKFGLEDSKPMKTPMSSDTKLTKDKECESVDSTKYRGMIGACVFTDRWRLDELAYGIPSDGPYQTNPPSIEDIILSIRIDREGQVRRIRHEEEIDVLEYQILTREIVSTLKPLEEIIRENVFCLGVIGIMFPHVFVSCFIVLYTPKNLILPITWRNEWSGSLSKLGTEGAVQQGLVRARVLNDLSAKEKERYKADICATNILLQGIPKDIYSLINHYTDAKDIWENERYSGRRTLCSKSPWKEYNANNQGRPFQRNNARGNGVAGNVGGQNRGGIINPGQAKPIKLLQGKMLLMASPESGAVLSEEPSVSFLAENSVTSYDSNTPSEVQDHDTFVNHLDEYHEVHEMQTDEQHNYVVDSDADYTSNSNIIPYDQYVEDNEDHVVQRNVSSVRNDALMSILDEMHEQGVQSRLANKPDMIINDSVASELARYKELVGEYEKRAKFELTDRERKIDEQMRIIISDRNRKETSLKSELHSAQILLSSTVGHYKSKTEEVIILKKDFKQKEDKFLEEFLDIKRLKDKIEDRLYKQDQSVQTVHMLCKPKSFYDEKNKVANRPTKTPLCHTRAKHKLISALYNGHVLVTTNHTPTVIHDSEDTREIAEITRKRMMLKCKPSINLTPEQIFWSIDDNNRKKAETSVPKPISALTVYPPNTPVKLVPRILPTKSQCREAPDFNSFFKIKNLEHQIQEKDNVIRHLKDLVANVNEGSCEPYNAKDVTALIEQNDCVRVELEKVKQHYKELYDSIKITLLPTSEKTSTMLNEIESLKAQLRSKESCFTSDYVKPKVLAPGIYMTFINANVLSNIVSLQCLSSLLNALLQNTMAEQNVPTQPPTKQMSRLKALAITPVIQLIRFNYLRLGIVTQTNVDHAELIWEEFTQGIQTFFSHKASHNASLKNPKKKVTPLLIPYGWFSKVIIYYLASNNNIHRRPESAVHHTGDDFILGNLKFVPKGESVEVFGMAIPDPLITEAIQQSSYYPKYLEMENSLEAHQEKGEGEGDDADMERAIKLSLDPAFLPQGRAPVGGVMIRDPVSETTSKLHEVVGKGKAVVTEEQVAHSLIDLSKKKRTTDQFILVRRDQTPHDSTTGPSSQPDDDTTEKVIHESSSTSDSERTESETEAAAPKGDKDQDEVDTSTVTSGVSIPVSDPEKAHEALAGPDPEPMKEDQTGSDSGKLHVSLAGPNPEHMDDEFLATAYPKEKSKVREESDSTIPDLSYSDSNVNSSSDCSLHRYLIEKYSVLPGPESIQNQESKKSPKEITIIKKEQGEEKQDSTYSIRSTDTVDLEEFDLKNEDAMDKEVADTVKDHKRKHDSDDDEDDDDDKGPSAGSNQDRSTKRRRYDSAASGSAQPPPKDDDQSLKKPRESDAYASKQHPALTSTGLQITDTRDAGVDSSMHRSDPDSEHSEQSSDDIPMQDEGHDSNMEDTNNAHIPRVSTTTWFKPILESERPATPKPEWTIPLNDFPEPEINWANTYATAYQVPAENKLQRKTYDIGSFIKWFCRRTGKKKLCKVDLEGPAFNLVKAFHKNNVFLQYQMDECHKLLTNKVDLSNPEGHQILQNIYEPLPLGGPPGQVTIQPQFFFNKDLDYLLTGDKEQKIALSISKLKAARYLDFVAFEELSPSLWVESEREYTSVRS</sequence>
<dbReference type="InterPro" id="IPR057670">
    <property type="entry name" value="SH3_retrovirus"/>
</dbReference>
<feature type="compositionally biased region" description="Low complexity" evidence="5">
    <location>
        <begin position="1839"/>
        <end position="1849"/>
    </location>
</feature>
<dbReference type="PROSITE" id="PS50994">
    <property type="entry name" value="INTEGRASE"/>
    <property type="match status" value="1"/>
</dbReference>
<dbReference type="SUPFAM" id="SSF56672">
    <property type="entry name" value="DNA/RNA polymerases"/>
    <property type="match status" value="1"/>
</dbReference>
<dbReference type="Pfam" id="PF25597">
    <property type="entry name" value="SH3_retrovirus"/>
    <property type="match status" value="1"/>
</dbReference>
<feature type="compositionally biased region" description="Basic and acidic residues" evidence="5">
    <location>
        <begin position="1874"/>
        <end position="1895"/>
    </location>
</feature>
<dbReference type="InterPro" id="IPR013103">
    <property type="entry name" value="RVT_2"/>
</dbReference>
<evidence type="ECO:0000313" key="7">
    <source>
        <dbReference type="EMBL" id="GJS56979.1"/>
    </source>
</evidence>
<feature type="compositionally biased region" description="Basic and acidic residues" evidence="5">
    <location>
        <begin position="1911"/>
        <end position="1928"/>
    </location>
</feature>
<keyword evidence="1" id="KW-0645">Protease</keyword>
<dbReference type="Proteomes" id="UP001151760">
    <property type="component" value="Unassembled WGS sequence"/>
</dbReference>
<evidence type="ECO:0000256" key="1">
    <source>
        <dbReference type="ARBA" id="ARBA00022670"/>
    </source>
</evidence>
<feature type="region of interest" description="Disordered" evidence="5">
    <location>
        <begin position="1864"/>
        <end position="2051"/>
    </location>
</feature>
<keyword evidence="4" id="KW-0378">Hydrolase</keyword>
<feature type="compositionally biased region" description="Basic and acidic residues" evidence="5">
    <location>
        <begin position="1975"/>
        <end position="1989"/>
    </location>
</feature>
<dbReference type="Gene3D" id="3.30.420.10">
    <property type="entry name" value="Ribonuclease H-like superfamily/Ribonuclease H"/>
    <property type="match status" value="1"/>
</dbReference>
<feature type="compositionally biased region" description="Polar residues" evidence="5">
    <location>
        <begin position="1998"/>
        <end position="2007"/>
    </location>
</feature>
<organism evidence="7 8">
    <name type="scientific">Tanacetum coccineum</name>
    <dbReference type="NCBI Taxonomy" id="301880"/>
    <lineage>
        <taxon>Eukaryota</taxon>
        <taxon>Viridiplantae</taxon>
        <taxon>Streptophyta</taxon>
        <taxon>Embryophyta</taxon>
        <taxon>Tracheophyta</taxon>
        <taxon>Spermatophyta</taxon>
        <taxon>Magnoliopsida</taxon>
        <taxon>eudicotyledons</taxon>
        <taxon>Gunneridae</taxon>
        <taxon>Pentapetalae</taxon>
        <taxon>asterids</taxon>
        <taxon>campanulids</taxon>
        <taxon>Asterales</taxon>
        <taxon>Asteraceae</taxon>
        <taxon>Asteroideae</taxon>
        <taxon>Anthemideae</taxon>
        <taxon>Anthemidinae</taxon>
        <taxon>Tanacetum</taxon>
    </lineage>
</organism>
<accession>A0ABQ4WVP3</accession>
<dbReference type="SUPFAM" id="SSF53098">
    <property type="entry name" value="Ribonuclease H-like"/>
    <property type="match status" value="1"/>
</dbReference>
<dbReference type="Pfam" id="PF07727">
    <property type="entry name" value="RVT_2"/>
    <property type="match status" value="1"/>
</dbReference>
<protein>
    <submittedName>
        <fullName evidence="7">Retrovirus-related pol polyprotein from transposon TNT 1-94</fullName>
    </submittedName>
</protein>
<dbReference type="InterPro" id="IPR001584">
    <property type="entry name" value="Integrase_cat-core"/>
</dbReference>
<gene>
    <name evidence="7" type="ORF">Tco_0651763</name>
</gene>
<dbReference type="PANTHER" id="PTHR42648">
    <property type="entry name" value="TRANSPOSASE, PUTATIVE-RELATED"/>
    <property type="match status" value="1"/>
</dbReference>
<keyword evidence="3" id="KW-0064">Aspartyl protease</keyword>
<dbReference type="InterPro" id="IPR039537">
    <property type="entry name" value="Retrotran_Ty1/copia-like"/>
</dbReference>
<dbReference type="PANTHER" id="PTHR42648:SF21">
    <property type="entry name" value="CYSTEINE-RICH RLK (RECEPTOR-LIKE PROTEIN KINASE) 8"/>
    <property type="match status" value="1"/>
</dbReference>
<name>A0ABQ4WVP3_9ASTR</name>
<dbReference type="InterPro" id="IPR043502">
    <property type="entry name" value="DNA/RNA_pol_sf"/>
</dbReference>
<proteinExistence type="predicted"/>
<feature type="compositionally biased region" description="Basic and acidic residues" evidence="5">
    <location>
        <begin position="1821"/>
        <end position="1831"/>
    </location>
</feature>
<dbReference type="EMBL" id="BQNB010008973">
    <property type="protein sequence ID" value="GJS56979.1"/>
    <property type="molecule type" value="Genomic_DNA"/>
</dbReference>
<dbReference type="InterPro" id="IPR025724">
    <property type="entry name" value="GAG-pre-integrase_dom"/>
</dbReference>
<evidence type="ECO:0000256" key="2">
    <source>
        <dbReference type="ARBA" id="ARBA00022723"/>
    </source>
</evidence>
<keyword evidence="8" id="KW-1185">Reference proteome</keyword>
<keyword evidence="2" id="KW-0479">Metal-binding</keyword>
<comment type="caution">
    <text evidence="7">The sequence shown here is derived from an EMBL/GenBank/DDBJ whole genome shotgun (WGS) entry which is preliminary data.</text>
</comment>
<dbReference type="InterPro" id="IPR012337">
    <property type="entry name" value="RNaseH-like_sf"/>
</dbReference>
<evidence type="ECO:0000256" key="4">
    <source>
        <dbReference type="ARBA" id="ARBA00022801"/>
    </source>
</evidence>
<dbReference type="InterPro" id="IPR036397">
    <property type="entry name" value="RNaseH_sf"/>
</dbReference>
<evidence type="ECO:0000259" key="6">
    <source>
        <dbReference type="PROSITE" id="PS50994"/>
    </source>
</evidence>
<evidence type="ECO:0000313" key="8">
    <source>
        <dbReference type="Proteomes" id="UP001151760"/>
    </source>
</evidence>
<feature type="compositionally biased region" description="Polar residues" evidence="5">
    <location>
        <begin position="1896"/>
        <end position="1905"/>
    </location>
</feature>
<evidence type="ECO:0000256" key="3">
    <source>
        <dbReference type="ARBA" id="ARBA00022750"/>
    </source>
</evidence>
<dbReference type="Pfam" id="PF13976">
    <property type="entry name" value="gag_pre-integrs"/>
    <property type="match status" value="1"/>
</dbReference>
<dbReference type="Pfam" id="PF22936">
    <property type="entry name" value="Pol_BBD"/>
    <property type="match status" value="1"/>
</dbReference>
<feature type="region of interest" description="Disordered" evidence="5">
    <location>
        <begin position="1698"/>
        <end position="1849"/>
    </location>
</feature>